<accession>A0A7J7P9H4</accession>
<dbReference type="AlphaFoldDB" id="A0A7J7P9H4"/>
<reference evidence="3 4" key="1">
    <citation type="journal article" date="2020" name="IScience">
        <title>Genome Sequencing of the Endangered Kingdonia uniflora (Circaeasteraceae, Ranunculales) Reveals Potential Mechanisms of Evolutionary Specialization.</title>
        <authorList>
            <person name="Sun Y."/>
            <person name="Deng T."/>
            <person name="Zhang A."/>
            <person name="Moore M.J."/>
            <person name="Landis J.B."/>
            <person name="Lin N."/>
            <person name="Zhang H."/>
            <person name="Zhang X."/>
            <person name="Huang J."/>
            <person name="Zhang X."/>
            <person name="Sun H."/>
            <person name="Wang H."/>
        </authorList>
    </citation>
    <scope>NUCLEOTIDE SEQUENCE [LARGE SCALE GENOMIC DNA]</scope>
    <source>
        <strain evidence="3">TB1705</strain>
        <tissue evidence="3">Leaf</tissue>
    </source>
</reference>
<dbReference type="Proteomes" id="UP000541444">
    <property type="component" value="Unassembled WGS sequence"/>
</dbReference>
<protein>
    <recommendedName>
        <fullName evidence="5">Zinc finger GRF-type domain-containing protein</fullName>
    </recommendedName>
</protein>
<organism evidence="3 4">
    <name type="scientific">Kingdonia uniflora</name>
    <dbReference type="NCBI Taxonomy" id="39325"/>
    <lineage>
        <taxon>Eukaryota</taxon>
        <taxon>Viridiplantae</taxon>
        <taxon>Streptophyta</taxon>
        <taxon>Embryophyta</taxon>
        <taxon>Tracheophyta</taxon>
        <taxon>Spermatophyta</taxon>
        <taxon>Magnoliopsida</taxon>
        <taxon>Ranunculales</taxon>
        <taxon>Circaeasteraceae</taxon>
        <taxon>Kingdonia</taxon>
    </lineage>
</organism>
<dbReference type="EMBL" id="JACGCM010000143">
    <property type="protein sequence ID" value="KAF6175794.1"/>
    <property type="molecule type" value="Genomic_DNA"/>
</dbReference>
<evidence type="ECO:0008006" key="5">
    <source>
        <dbReference type="Google" id="ProtNLM"/>
    </source>
</evidence>
<sequence length="296" mass="32511">MNVAYFVIRVLIVWRVSIGFIASAENPIRSVICEKKGCGSPMKLCTSRTQSSKGKKFLKCQNILCGKFIWLEDAIEAAANNNAGTKDKVHMKFVEVPRCIWLASYYPCPDATEEGEFEEDGVPILSALPDMVIDITAQHRLYTRSDLPNIIIEEMIDASTKTATRSSLPFARLVMVILTATGYKVFPNKPEDTKTKKLDASNCHKSVSHLPPGLPSELAPPGGHIGSSSLAAHPQEVFSLQSIGSMLHTVSTRLGAIEGRLGTMEGRLENIETDIRGLRQVQEPQEFEYDSNSGDA</sequence>
<evidence type="ECO:0000256" key="2">
    <source>
        <dbReference type="SAM" id="SignalP"/>
    </source>
</evidence>
<comment type="caution">
    <text evidence="3">The sequence shown here is derived from an EMBL/GenBank/DDBJ whole genome shotgun (WGS) entry which is preliminary data.</text>
</comment>
<evidence type="ECO:0000256" key="1">
    <source>
        <dbReference type="SAM" id="MobiDB-lite"/>
    </source>
</evidence>
<evidence type="ECO:0000313" key="4">
    <source>
        <dbReference type="Proteomes" id="UP000541444"/>
    </source>
</evidence>
<feature type="signal peptide" evidence="2">
    <location>
        <begin position="1"/>
        <end position="23"/>
    </location>
</feature>
<evidence type="ECO:0000313" key="3">
    <source>
        <dbReference type="EMBL" id="KAF6175794.1"/>
    </source>
</evidence>
<name>A0A7J7P9H4_9MAGN</name>
<keyword evidence="2" id="KW-0732">Signal</keyword>
<feature type="region of interest" description="Disordered" evidence="1">
    <location>
        <begin position="189"/>
        <end position="229"/>
    </location>
</feature>
<feature type="chain" id="PRO_5029546980" description="Zinc finger GRF-type domain-containing protein" evidence="2">
    <location>
        <begin position="24"/>
        <end position="296"/>
    </location>
</feature>
<keyword evidence="4" id="KW-1185">Reference proteome</keyword>
<feature type="compositionally biased region" description="Basic and acidic residues" evidence="1">
    <location>
        <begin position="189"/>
        <end position="199"/>
    </location>
</feature>
<proteinExistence type="predicted"/>
<gene>
    <name evidence="3" type="ORF">GIB67_036259</name>
</gene>